<proteinExistence type="predicted"/>
<dbReference type="PANTHER" id="PTHR46564">
    <property type="entry name" value="TRANSPOSASE"/>
    <property type="match status" value="1"/>
</dbReference>
<dbReference type="NCBIfam" id="NF033545">
    <property type="entry name" value="transpos_IS630"/>
    <property type="match status" value="1"/>
</dbReference>
<dbReference type="InterPro" id="IPR055247">
    <property type="entry name" value="InsJ-like_HTH"/>
</dbReference>
<sequence length="337" mass="40332">MPTHKSNDYKLTAVQYYLVEDKTQEEVCKIFKCSPRSLMRWVERYKNEGNVDIHYRKPIAYKVKKEYVKFLVDEINKNKTITLQELHQKLKDKYKNTDISTMQLFRVVRDNNITLKLTRIRHEPTKRFGKDIDINSKIKEFYEEVKKYKIEDIICIDETSIKSLQKRNHCYSNKGKRCVIKTQSQEVFKKYTGVFAISVNGVIHWDLYEKGGINTDRLIDFLEHNITSKLRNKLIILDNASAHRNERIKALVNKHNNILYAVPYQHFTNSIENYFSMLKSRLQKLDGLKYENLKENIQKVISEMPKEKYENIFKGAYERHEKYVPKNITRKVKKIYK</sequence>
<evidence type="ECO:0000259" key="2">
    <source>
        <dbReference type="Pfam" id="PF13518"/>
    </source>
</evidence>
<dbReference type="Pfam" id="PF13358">
    <property type="entry name" value="DDE_3"/>
    <property type="match status" value="1"/>
</dbReference>
<evidence type="ECO:0000313" key="3">
    <source>
        <dbReference type="EMBL" id="QHT22663.1"/>
    </source>
</evidence>
<dbReference type="GO" id="GO:0003676">
    <property type="term" value="F:nucleic acid binding"/>
    <property type="evidence" value="ECO:0007669"/>
    <property type="project" value="InterPro"/>
</dbReference>
<dbReference type="AlphaFoldDB" id="A0A6C0E2A8"/>
<dbReference type="SUPFAM" id="SSF46689">
    <property type="entry name" value="Homeodomain-like"/>
    <property type="match status" value="1"/>
</dbReference>
<dbReference type="InterPro" id="IPR038717">
    <property type="entry name" value="Tc1-like_DDE_dom"/>
</dbReference>
<reference evidence="3" key="1">
    <citation type="journal article" date="2020" name="Nature">
        <title>Giant virus diversity and host interactions through global metagenomics.</title>
        <authorList>
            <person name="Schulz F."/>
            <person name="Roux S."/>
            <person name="Paez-Espino D."/>
            <person name="Jungbluth S."/>
            <person name="Walsh D.A."/>
            <person name="Denef V.J."/>
            <person name="McMahon K.D."/>
            <person name="Konstantinidis K.T."/>
            <person name="Eloe-Fadrosh E.A."/>
            <person name="Kyrpides N.C."/>
            <person name="Woyke T."/>
        </authorList>
    </citation>
    <scope>NUCLEOTIDE SEQUENCE</scope>
    <source>
        <strain evidence="3">GVMAG-M-3300023179-111</strain>
    </source>
</reference>
<dbReference type="InterPro" id="IPR036397">
    <property type="entry name" value="RNaseH_sf"/>
</dbReference>
<dbReference type="PANTHER" id="PTHR46564:SF1">
    <property type="entry name" value="TRANSPOSASE"/>
    <property type="match status" value="1"/>
</dbReference>
<feature type="domain" description="Tc1-like transposase DDE" evidence="1">
    <location>
        <begin position="152"/>
        <end position="284"/>
    </location>
</feature>
<dbReference type="Gene3D" id="3.30.420.10">
    <property type="entry name" value="Ribonuclease H-like superfamily/Ribonuclease H"/>
    <property type="match status" value="1"/>
</dbReference>
<feature type="domain" description="Insertion element IS150 protein InsJ-like helix-turn-helix" evidence="2">
    <location>
        <begin position="10"/>
        <end position="50"/>
    </location>
</feature>
<dbReference type="Pfam" id="PF13518">
    <property type="entry name" value="HTH_28"/>
    <property type="match status" value="1"/>
</dbReference>
<organism evidence="3">
    <name type="scientific">viral metagenome</name>
    <dbReference type="NCBI Taxonomy" id="1070528"/>
    <lineage>
        <taxon>unclassified sequences</taxon>
        <taxon>metagenomes</taxon>
        <taxon>organismal metagenomes</taxon>
    </lineage>
</organism>
<evidence type="ECO:0000259" key="1">
    <source>
        <dbReference type="Pfam" id="PF13358"/>
    </source>
</evidence>
<protein>
    <submittedName>
        <fullName evidence="3">Uncharacterized protein</fullName>
    </submittedName>
</protein>
<dbReference type="InterPro" id="IPR047655">
    <property type="entry name" value="Transpos_IS630-like"/>
</dbReference>
<name>A0A6C0E2A8_9ZZZZ</name>
<dbReference type="InterPro" id="IPR009057">
    <property type="entry name" value="Homeodomain-like_sf"/>
</dbReference>
<dbReference type="EMBL" id="MN739719">
    <property type="protein sequence ID" value="QHT22663.1"/>
    <property type="molecule type" value="Genomic_DNA"/>
</dbReference>
<accession>A0A6C0E2A8</accession>